<feature type="chain" id="PRO_5004274626" evidence="1">
    <location>
        <begin position="31"/>
        <end position="105"/>
    </location>
</feature>
<dbReference type="AlphaFoldDB" id="Q6IG45"/>
<protein>
    <submittedName>
        <fullName evidence="2">HDC07244</fullName>
    </submittedName>
</protein>
<reference evidence="2" key="1">
    <citation type="journal article" date="2003" name="Genome Biol.">
        <title>An integrated gene annotation and transcriptional profiling approach towards the full gene content of the Drosophila genome.</title>
        <authorList>
            <person name="Hild M."/>
            <person name="Beckmann B."/>
            <person name="Haas S.A."/>
            <person name="Koch B."/>
            <person name="Solovyev V."/>
            <person name="Busold C."/>
            <person name="Fellenberg K."/>
            <person name="Boutros M."/>
            <person name="Vingron M."/>
            <person name="Sauer F."/>
            <person name="Hoheisel J.D."/>
            <person name="Paro R."/>
        </authorList>
    </citation>
    <scope>NUCLEOTIDE SEQUENCE</scope>
</reference>
<gene>
    <name evidence="2" type="ORF">HDC07244</name>
</gene>
<feature type="signal peptide" evidence="1">
    <location>
        <begin position="1"/>
        <end position="30"/>
    </location>
</feature>
<dbReference type="EMBL" id="BK003921">
    <property type="protein sequence ID" value="DAA02619.1"/>
    <property type="molecule type" value="Genomic_DNA"/>
</dbReference>
<accession>Q6IG45</accession>
<sequence>MLLLLQMQLLPLLLLLLLLLQLRMRMSAKALTFNLELGAISVGIWASRLDTFGVCTKMYPLDTLSGRECCRYGSRQVQRTGRAAKASPAAKVAASKSGSSCTCQC</sequence>
<evidence type="ECO:0000313" key="2">
    <source>
        <dbReference type="EMBL" id="DAA02619.1"/>
    </source>
</evidence>
<organism evidence="2">
    <name type="scientific">Drosophila melanogaster</name>
    <name type="common">Fruit fly</name>
    <dbReference type="NCBI Taxonomy" id="7227"/>
    <lineage>
        <taxon>Eukaryota</taxon>
        <taxon>Metazoa</taxon>
        <taxon>Ecdysozoa</taxon>
        <taxon>Arthropoda</taxon>
        <taxon>Hexapoda</taxon>
        <taxon>Insecta</taxon>
        <taxon>Pterygota</taxon>
        <taxon>Neoptera</taxon>
        <taxon>Endopterygota</taxon>
        <taxon>Diptera</taxon>
        <taxon>Brachycera</taxon>
        <taxon>Muscomorpha</taxon>
        <taxon>Ephydroidea</taxon>
        <taxon>Drosophilidae</taxon>
        <taxon>Drosophila</taxon>
        <taxon>Sophophora</taxon>
    </lineage>
</organism>
<evidence type="ECO:0000256" key="1">
    <source>
        <dbReference type="SAM" id="SignalP"/>
    </source>
</evidence>
<proteinExistence type="predicted"/>
<name>Q6IG45_DROME</name>
<keyword evidence="1" id="KW-0732">Signal</keyword>